<accession>A0A540NLL8</accession>
<dbReference type="Proteomes" id="UP000315295">
    <property type="component" value="Unassembled WGS sequence"/>
</dbReference>
<organism evidence="2 3">
    <name type="scientific">Malus baccata</name>
    <name type="common">Siberian crab apple</name>
    <name type="synonym">Pyrus baccata</name>
    <dbReference type="NCBI Taxonomy" id="106549"/>
    <lineage>
        <taxon>Eukaryota</taxon>
        <taxon>Viridiplantae</taxon>
        <taxon>Streptophyta</taxon>
        <taxon>Embryophyta</taxon>
        <taxon>Tracheophyta</taxon>
        <taxon>Spermatophyta</taxon>
        <taxon>Magnoliopsida</taxon>
        <taxon>eudicotyledons</taxon>
        <taxon>Gunneridae</taxon>
        <taxon>Pentapetalae</taxon>
        <taxon>rosids</taxon>
        <taxon>fabids</taxon>
        <taxon>Rosales</taxon>
        <taxon>Rosaceae</taxon>
        <taxon>Amygdaloideae</taxon>
        <taxon>Maleae</taxon>
        <taxon>Malus</taxon>
    </lineage>
</organism>
<evidence type="ECO:0000313" key="2">
    <source>
        <dbReference type="EMBL" id="TQE11924.1"/>
    </source>
</evidence>
<proteinExistence type="predicted"/>
<dbReference type="AlphaFoldDB" id="A0A540NLL8"/>
<dbReference type="EMBL" id="VIEB01000025">
    <property type="protein sequence ID" value="TQE11924.1"/>
    <property type="molecule type" value="Genomic_DNA"/>
</dbReference>
<feature type="region of interest" description="Disordered" evidence="1">
    <location>
        <begin position="31"/>
        <end position="65"/>
    </location>
</feature>
<name>A0A540NLL8_MALBA</name>
<sequence>MSDPFGIFEGFLEQAYEGDREQDNFVEVGIHNMENEEKDDDGNSEDSDYRDLDYEQSDVDDNLFDNNVEKTKGKYTSGKCNGNRKALNPSLI</sequence>
<feature type="compositionally biased region" description="Acidic residues" evidence="1">
    <location>
        <begin position="54"/>
        <end position="63"/>
    </location>
</feature>
<feature type="compositionally biased region" description="Acidic residues" evidence="1">
    <location>
        <begin position="36"/>
        <end position="46"/>
    </location>
</feature>
<protein>
    <submittedName>
        <fullName evidence="2">Uncharacterized protein</fullName>
    </submittedName>
</protein>
<evidence type="ECO:0000256" key="1">
    <source>
        <dbReference type="SAM" id="MobiDB-lite"/>
    </source>
</evidence>
<keyword evidence="3" id="KW-1185">Reference proteome</keyword>
<evidence type="ECO:0000313" key="3">
    <source>
        <dbReference type="Proteomes" id="UP000315295"/>
    </source>
</evidence>
<comment type="caution">
    <text evidence="2">The sequence shown here is derived from an EMBL/GenBank/DDBJ whole genome shotgun (WGS) entry which is preliminary data.</text>
</comment>
<reference evidence="2 3" key="1">
    <citation type="journal article" date="2019" name="G3 (Bethesda)">
        <title>Sequencing of a Wild Apple (Malus baccata) Genome Unravels the Differences Between Cultivated and Wild Apple Species Regarding Disease Resistance and Cold Tolerance.</title>
        <authorList>
            <person name="Chen X."/>
        </authorList>
    </citation>
    <scope>NUCLEOTIDE SEQUENCE [LARGE SCALE GENOMIC DNA]</scope>
    <source>
        <strain evidence="3">cv. Shandingzi</strain>
        <tissue evidence="2">Leaves</tissue>
    </source>
</reference>
<gene>
    <name evidence="2" type="ORF">C1H46_002558</name>
</gene>